<keyword evidence="3" id="KW-1185">Reference proteome</keyword>
<proteinExistence type="predicted"/>
<feature type="signal peptide" evidence="1">
    <location>
        <begin position="1"/>
        <end position="18"/>
    </location>
</feature>
<dbReference type="AlphaFoldDB" id="A0AAN6XHI2"/>
<dbReference type="EMBL" id="MU863915">
    <property type="protein sequence ID" value="KAK4200729.1"/>
    <property type="molecule type" value="Genomic_DNA"/>
</dbReference>
<evidence type="ECO:0000313" key="3">
    <source>
        <dbReference type="Proteomes" id="UP001303160"/>
    </source>
</evidence>
<reference evidence="2" key="1">
    <citation type="journal article" date="2023" name="Mol. Phylogenet. Evol.">
        <title>Genome-scale phylogeny and comparative genomics of the fungal order Sordariales.</title>
        <authorList>
            <person name="Hensen N."/>
            <person name="Bonometti L."/>
            <person name="Westerberg I."/>
            <person name="Brannstrom I.O."/>
            <person name="Guillou S."/>
            <person name="Cros-Aarteil S."/>
            <person name="Calhoun S."/>
            <person name="Haridas S."/>
            <person name="Kuo A."/>
            <person name="Mondo S."/>
            <person name="Pangilinan J."/>
            <person name="Riley R."/>
            <person name="LaButti K."/>
            <person name="Andreopoulos B."/>
            <person name="Lipzen A."/>
            <person name="Chen C."/>
            <person name="Yan M."/>
            <person name="Daum C."/>
            <person name="Ng V."/>
            <person name="Clum A."/>
            <person name="Steindorff A."/>
            <person name="Ohm R.A."/>
            <person name="Martin F."/>
            <person name="Silar P."/>
            <person name="Natvig D.O."/>
            <person name="Lalanne C."/>
            <person name="Gautier V."/>
            <person name="Ament-Velasquez S.L."/>
            <person name="Kruys A."/>
            <person name="Hutchinson M.I."/>
            <person name="Powell A.J."/>
            <person name="Barry K."/>
            <person name="Miller A.N."/>
            <person name="Grigoriev I.V."/>
            <person name="Debuchy R."/>
            <person name="Gladieux P."/>
            <person name="Hiltunen Thoren M."/>
            <person name="Johannesson H."/>
        </authorList>
    </citation>
    <scope>NUCLEOTIDE SEQUENCE</scope>
    <source>
        <strain evidence="2">CBS 315.58</strain>
    </source>
</reference>
<gene>
    <name evidence="2" type="ORF">QBC40DRAFT_296270</name>
</gene>
<keyword evidence="1" id="KW-0732">Signal</keyword>
<protein>
    <submittedName>
        <fullName evidence="2">Uncharacterized protein</fullName>
    </submittedName>
</protein>
<sequence length="223" mass="21986">MKFTLAVAVTAIAGIVTALPVQEREVEALEALSVAGTATDATTTGSAQCGCTCLTLAIILALILGGSPCAACGPGTQATSAAYTGATGSAPCLSLANLLNIPILPIPPACAGVSCGACSGATGSPQCCADGTCQARIIPILAAPAVSCGACGPAPAAAGTGPATSGATADATTGSGPCCVCVVFDIKRPSYYCKEVNINSRKDIKREALIVKFFIKIVRLRAY</sequence>
<evidence type="ECO:0000313" key="2">
    <source>
        <dbReference type="EMBL" id="KAK4200729.1"/>
    </source>
</evidence>
<dbReference type="Proteomes" id="UP001303160">
    <property type="component" value="Unassembled WGS sequence"/>
</dbReference>
<reference evidence="2" key="2">
    <citation type="submission" date="2023-05" db="EMBL/GenBank/DDBJ databases">
        <authorList>
            <consortium name="Lawrence Berkeley National Laboratory"/>
            <person name="Steindorff A."/>
            <person name="Hensen N."/>
            <person name="Bonometti L."/>
            <person name="Westerberg I."/>
            <person name="Brannstrom I.O."/>
            <person name="Guillou S."/>
            <person name="Cros-Aarteil S."/>
            <person name="Calhoun S."/>
            <person name="Haridas S."/>
            <person name="Kuo A."/>
            <person name="Mondo S."/>
            <person name="Pangilinan J."/>
            <person name="Riley R."/>
            <person name="Labutti K."/>
            <person name="Andreopoulos B."/>
            <person name="Lipzen A."/>
            <person name="Chen C."/>
            <person name="Yanf M."/>
            <person name="Daum C."/>
            <person name="Ng V."/>
            <person name="Clum A."/>
            <person name="Ohm R."/>
            <person name="Martin F."/>
            <person name="Silar P."/>
            <person name="Natvig D."/>
            <person name="Lalanne C."/>
            <person name="Gautier V."/>
            <person name="Ament-Velasquez S.L."/>
            <person name="Kruys A."/>
            <person name="Hutchinson M.I."/>
            <person name="Powell A.J."/>
            <person name="Barry K."/>
            <person name="Miller A.N."/>
            <person name="Grigoriev I.V."/>
            <person name="Debuchy R."/>
            <person name="Gladieux P."/>
            <person name="Thoren M.H."/>
            <person name="Johannesson H."/>
        </authorList>
    </citation>
    <scope>NUCLEOTIDE SEQUENCE</scope>
    <source>
        <strain evidence="2">CBS 315.58</strain>
    </source>
</reference>
<organism evidence="2 3">
    <name type="scientific">Triangularia verruculosa</name>
    <dbReference type="NCBI Taxonomy" id="2587418"/>
    <lineage>
        <taxon>Eukaryota</taxon>
        <taxon>Fungi</taxon>
        <taxon>Dikarya</taxon>
        <taxon>Ascomycota</taxon>
        <taxon>Pezizomycotina</taxon>
        <taxon>Sordariomycetes</taxon>
        <taxon>Sordariomycetidae</taxon>
        <taxon>Sordariales</taxon>
        <taxon>Podosporaceae</taxon>
        <taxon>Triangularia</taxon>
    </lineage>
</organism>
<accession>A0AAN6XHI2</accession>
<comment type="caution">
    <text evidence="2">The sequence shown here is derived from an EMBL/GenBank/DDBJ whole genome shotgun (WGS) entry which is preliminary data.</text>
</comment>
<name>A0AAN6XHI2_9PEZI</name>
<evidence type="ECO:0000256" key="1">
    <source>
        <dbReference type="SAM" id="SignalP"/>
    </source>
</evidence>
<feature type="chain" id="PRO_5042873876" evidence="1">
    <location>
        <begin position="19"/>
        <end position="223"/>
    </location>
</feature>